<dbReference type="Gene3D" id="3.20.20.70">
    <property type="entry name" value="Aldolase class I"/>
    <property type="match status" value="1"/>
</dbReference>
<dbReference type="GO" id="GO:0003852">
    <property type="term" value="F:2-isopropylmalate synthase activity"/>
    <property type="evidence" value="ECO:0007669"/>
    <property type="project" value="TreeGrafter"/>
</dbReference>
<dbReference type="InterPro" id="IPR013785">
    <property type="entry name" value="Aldolase_TIM"/>
</dbReference>
<accession>A0A3B9IDJ2</accession>
<dbReference type="SUPFAM" id="SSF51569">
    <property type="entry name" value="Aldolase"/>
    <property type="match status" value="1"/>
</dbReference>
<dbReference type="PANTHER" id="PTHR10277">
    <property type="entry name" value="HOMOCITRATE SYNTHASE-RELATED"/>
    <property type="match status" value="1"/>
</dbReference>
<comment type="caution">
    <text evidence="4">The sequence shown here is derived from an EMBL/GenBank/DDBJ whole genome shotgun (WGS) entry which is preliminary data.</text>
</comment>
<evidence type="ECO:0000256" key="1">
    <source>
        <dbReference type="ARBA" id="ARBA00023211"/>
    </source>
</evidence>
<dbReference type="InterPro" id="IPR000891">
    <property type="entry name" value="PYR_CT"/>
</dbReference>
<evidence type="ECO:0000256" key="2">
    <source>
        <dbReference type="SAM" id="MobiDB-lite"/>
    </source>
</evidence>
<proteinExistence type="predicted"/>
<dbReference type="PANTHER" id="PTHR10277:SF9">
    <property type="entry name" value="2-ISOPROPYLMALATE SYNTHASE 1, CHLOROPLASTIC-RELATED"/>
    <property type="match status" value="1"/>
</dbReference>
<dbReference type="EMBL" id="DMAI01000001">
    <property type="protein sequence ID" value="HAE45796.1"/>
    <property type="molecule type" value="Genomic_DNA"/>
</dbReference>
<feature type="compositionally biased region" description="Low complexity" evidence="2">
    <location>
        <begin position="10"/>
        <end position="22"/>
    </location>
</feature>
<evidence type="ECO:0000313" key="4">
    <source>
        <dbReference type="EMBL" id="HAE45796.1"/>
    </source>
</evidence>
<dbReference type="Pfam" id="PF00682">
    <property type="entry name" value="HMGL-like"/>
    <property type="match status" value="1"/>
</dbReference>
<protein>
    <recommendedName>
        <fullName evidence="3">Pyruvate carboxyltransferase domain-containing protein</fullName>
    </recommendedName>
</protein>
<name>A0A3B9IDJ2_9PROT</name>
<dbReference type="InterPro" id="IPR050073">
    <property type="entry name" value="2-IPM_HCS-like"/>
</dbReference>
<keyword evidence="1" id="KW-0464">Manganese</keyword>
<evidence type="ECO:0000313" key="5">
    <source>
        <dbReference type="Proteomes" id="UP000257706"/>
    </source>
</evidence>
<dbReference type="PROSITE" id="PS50991">
    <property type="entry name" value="PYR_CT"/>
    <property type="match status" value="1"/>
</dbReference>
<feature type="region of interest" description="Disordered" evidence="2">
    <location>
        <begin position="1"/>
        <end position="40"/>
    </location>
</feature>
<feature type="domain" description="Pyruvate carboxyltransferase" evidence="3">
    <location>
        <begin position="50"/>
        <end position="305"/>
    </location>
</feature>
<evidence type="ECO:0000259" key="3">
    <source>
        <dbReference type="PROSITE" id="PS50991"/>
    </source>
</evidence>
<reference evidence="4 5" key="1">
    <citation type="journal article" date="2018" name="Nat. Biotechnol.">
        <title>A standardized bacterial taxonomy based on genome phylogeny substantially revises the tree of life.</title>
        <authorList>
            <person name="Parks D.H."/>
            <person name="Chuvochina M."/>
            <person name="Waite D.W."/>
            <person name="Rinke C."/>
            <person name="Skarshewski A."/>
            <person name="Chaumeil P.A."/>
            <person name="Hugenholtz P."/>
        </authorList>
    </citation>
    <scope>NUCLEOTIDE SEQUENCE [LARGE SCALE GENOMIC DNA]</scope>
    <source>
        <strain evidence="4">UBA8739</strain>
    </source>
</reference>
<dbReference type="AlphaFoldDB" id="A0A3B9IDJ2"/>
<dbReference type="Proteomes" id="UP000257706">
    <property type="component" value="Unassembled WGS sequence"/>
</dbReference>
<dbReference type="GO" id="GO:0009098">
    <property type="term" value="P:L-leucine biosynthetic process"/>
    <property type="evidence" value="ECO:0007669"/>
    <property type="project" value="TreeGrafter"/>
</dbReference>
<gene>
    <name evidence="4" type="ORF">DCK97_00085</name>
</gene>
<sequence>MKPPGDAECPSRATRAARAPPSGFAGLRAGSGHSGAGKAGASLRSGIMTIRVIDVTLRDGGYVNDHGFTPQQAAALVAGLAASGLDYVEIGYYRPHDEALYDGRPAACCPAWYVDQMRRVSDRTGLTVMAHVHQVMLDDYARLADQGVRLVRMPATPARLDAALTHAERIRSLGMEAAINLIRASEQPLDLAPDVARRARDAGANWFYIADSNGGLYPHEVSRRISDIVAATGPAGPGIGFHAHDGLRLGFANTLAAIEAGAVIVDGSLGGMGKGGGNCQTEALAVHLHRGQGRAFAHERLARLISEHLLDWVDRRAFALYENCLAASMNLNLDDLRALREDAARDGRAFLDVLAGRLAGLMQPAEAGALARGAA</sequence>
<organism evidence="4 5">
    <name type="scientific">Tistrella mobilis</name>
    <dbReference type="NCBI Taxonomy" id="171437"/>
    <lineage>
        <taxon>Bacteria</taxon>
        <taxon>Pseudomonadati</taxon>
        <taxon>Pseudomonadota</taxon>
        <taxon>Alphaproteobacteria</taxon>
        <taxon>Geminicoccales</taxon>
        <taxon>Geminicoccaceae</taxon>
        <taxon>Tistrella</taxon>
    </lineage>
</organism>